<evidence type="ECO:0000256" key="4">
    <source>
        <dbReference type="ARBA" id="ARBA00023163"/>
    </source>
</evidence>
<comment type="caution">
    <text evidence="7">The sequence shown here is derived from an EMBL/GenBank/DDBJ whole genome shotgun (WGS) entry which is preliminary data.</text>
</comment>
<dbReference type="GO" id="GO:0003677">
    <property type="term" value="F:DNA binding"/>
    <property type="evidence" value="ECO:0007669"/>
    <property type="project" value="InterPro"/>
</dbReference>
<dbReference type="GO" id="GO:0006352">
    <property type="term" value="P:DNA-templated transcription initiation"/>
    <property type="evidence" value="ECO:0007669"/>
    <property type="project" value="InterPro"/>
</dbReference>
<gene>
    <name evidence="7" type="ORF">GS399_16000</name>
</gene>
<protein>
    <submittedName>
        <fullName evidence="7">RNA polymerase sigma-70 factor</fullName>
    </submittedName>
</protein>
<evidence type="ECO:0000313" key="7">
    <source>
        <dbReference type="EMBL" id="MXV52478.1"/>
    </source>
</evidence>
<dbReference type="AlphaFoldDB" id="A0A7K1YEN3"/>
<dbReference type="Pfam" id="PF04542">
    <property type="entry name" value="Sigma70_r2"/>
    <property type="match status" value="1"/>
</dbReference>
<organism evidence="7 8">
    <name type="scientific">Hufsiella arboris</name>
    <dbReference type="NCBI Taxonomy" id="2695275"/>
    <lineage>
        <taxon>Bacteria</taxon>
        <taxon>Pseudomonadati</taxon>
        <taxon>Bacteroidota</taxon>
        <taxon>Sphingobacteriia</taxon>
        <taxon>Sphingobacteriales</taxon>
        <taxon>Sphingobacteriaceae</taxon>
        <taxon>Hufsiella</taxon>
    </lineage>
</organism>
<dbReference type="Pfam" id="PF08281">
    <property type="entry name" value="Sigma70_r4_2"/>
    <property type="match status" value="1"/>
</dbReference>
<keyword evidence="2" id="KW-0805">Transcription regulation</keyword>
<dbReference type="Gene3D" id="1.10.1740.10">
    <property type="match status" value="1"/>
</dbReference>
<dbReference type="InterPro" id="IPR036388">
    <property type="entry name" value="WH-like_DNA-bd_sf"/>
</dbReference>
<evidence type="ECO:0000259" key="6">
    <source>
        <dbReference type="Pfam" id="PF08281"/>
    </source>
</evidence>
<sequence length="195" mass="22817">MSDLYKSSDEALIAFLSADNCKAFEELYNRYWANAYSLAFRKTASKETAEEIVQDFFTSLWLNRRTLQINTSFPGYIYSCIRYRVFNYYQKKYVRKNYVEAYEYLHTDIDNSTEDVISLNDLAETIDKQIGLLPVKCRAVYQLSRNEFKTTKEIASEMGISEKTVEGHLTKALKRLRLSLNQFFMLAPLFVSALF</sequence>
<dbReference type="SUPFAM" id="SSF88946">
    <property type="entry name" value="Sigma2 domain of RNA polymerase sigma factors"/>
    <property type="match status" value="1"/>
</dbReference>
<accession>A0A7K1YEN3</accession>
<dbReference type="PANTHER" id="PTHR43133">
    <property type="entry name" value="RNA POLYMERASE ECF-TYPE SIGMA FACTO"/>
    <property type="match status" value="1"/>
</dbReference>
<proteinExistence type="inferred from homology"/>
<dbReference type="InterPro" id="IPR013249">
    <property type="entry name" value="RNA_pol_sigma70_r4_t2"/>
</dbReference>
<dbReference type="InterPro" id="IPR014284">
    <property type="entry name" value="RNA_pol_sigma-70_dom"/>
</dbReference>
<dbReference type="GO" id="GO:0016987">
    <property type="term" value="F:sigma factor activity"/>
    <property type="evidence" value="ECO:0007669"/>
    <property type="project" value="UniProtKB-KW"/>
</dbReference>
<dbReference type="SUPFAM" id="SSF88659">
    <property type="entry name" value="Sigma3 and sigma4 domains of RNA polymerase sigma factors"/>
    <property type="match status" value="1"/>
</dbReference>
<dbReference type="InterPro" id="IPR013324">
    <property type="entry name" value="RNA_pol_sigma_r3/r4-like"/>
</dbReference>
<keyword evidence="3" id="KW-0731">Sigma factor</keyword>
<dbReference type="NCBIfam" id="TIGR02937">
    <property type="entry name" value="sigma70-ECF"/>
    <property type="match status" value="1"/>
</dbReference>
<reference evidence="7 8" key="1">
    <citation type="submission" date="2019-11" db="EMBL/GenBank/DDBJ databases">
        <title>Pedobacter sp. HMF7647 Genome sequencing and assembly.</title>
        <authorList>
            <person name="Kang H."/>
            <person name="Kim H."/>
            <person name="Joh K."/>
        </authorList>
    </citation>
    <scope>NUCLEOTIDE SEQUENCE [LARGE SCALE GENOMIC DNA]</scope>
    <source>
        <strain evidence="7 8">HMF7647</strain>
    </source>
</reference>
<dbReference type="Gene3D" id="1.10.10.10">
    <property type="entry name" value="Winged helix-like DNA-binding domain superfamily/Winged helix DNA-binding domain"/>
    <property type="match status" value="1"/>
</dbReference>
<evidence type="ECO:0000256" key="3">
    <source>
        <dbReference type="ARBA" id="ARBA00023082"/>
    </source>
</evidence>
<name>A0A7K1YEN3_9SPHI</name>
<feature type="domain" description="RNA polymerase sigma-70 region 2" evidence="5">
    <location>
        <begin position="27"/>
        <end position="92"/>
    </location>
</feature>
<dbReference type="PANTHER" id="PTHR43133:SF46">
    <property type="entry name" value="RNA POLYMERASE SIGMA-70 FACTOR ECF SUBFAMILY"/>
    <property type="match status" value="1"/>
</dbReference>
<dbReference type="EMBL" id="WVHT01000008">
    <property type="protein sequence ID" value="MXV52478.1"/>
    <property type="molecule type" value="Genomic_DNA"/>
</dbReference>
<dbReference type="Proteomes" id="UP000466586">
    <property type="component" value="Unassembled WGS sequence"/>
</dbReference>
<comment type="similarity">
    <text evidence="1">Belongs to the sigma-70 factor family. ECF subfamily.</text>
</comment>
<dbReference type="NCBIfam" id="TIGR02985">
    <property type="entry name" value="Sig70_bacteroi1"/>
    <property type="match status" value="1"/>
</dbReference>
<keyword evidence="8" id="KW-1185">Reference proteome</keyword>
<evidence type="ECO:0000259" key="5">
    <source>
        <dbReference type="Pfam" id="PF04542"/>
    </source>
</evidence>
<keyword evidence="4" id="KW-0804">Transcription</keyword>
<evidence type="ECO:0000256" key="2">
    <source>
        <dbReference type="ARBA" id="ARBA00023015"/>
    </source>
</evidence>
<dbReference type="InterPro" id="IPR039425">
    <property type="entry name" value="RNA_pol_sigma-70-like"/>
</dbReference>
<evidence type="ECO:0000313" key="8">
    <source>
        <dbReference type="Proteomes" id="UP000466586"/>
    </source>
</evidence>
<feature type="domain" description="RNA polymerase sigma factor 70 region 4 type 2" evidence="6">
    <location>
        <begin position="125"/>
        <end position="176"/>
    </location>
</feature>
<evidence type="ECO:0000256" key="1">
    <source>
        <dbReference type="ARBA" id="ARBA00010641"/>
    </source>
</evidence>
<dbReference type="InterPro" id="IPR014327">
    <property type="entry name" value="RNA_pol_sigma70_bacteroid"/>
</dbReference>
<dbReference type="InterPro" id="IPR007627">
    <property type="entry name" value="RNA_pol_sigma70_r2"/>
</dbReference>
<dbReference type="RefSeq" id="WP_160845659.1">
    <property type="nucleotide sequence ID" value="NZ_WVHT01000008.1"/>
</dbReference>
<dbReference type="InterPro" id="IPR013325">
    <property type="entry name" value="RNA_pol_sigma_r2"/>
</dbReference>